<gene>
    <name evidence="1" type="primary">YAE1</name>
    <name evidence="1" type="ORF">LOY88_006758</name>
</gene>
<accession>A0ACB8UMY1</accession>
<evidence type="ECO:0000313" key="1">
    <source>
        <dbReference type="EMBL" id="KAI2381411.1"/>
    </source>
</evidence>
<proteinExistence type="predicted"/>
<organism evidence="1">
    <name type="scientific">Ophidiomyces ophidiicola</name>
    <dbReference type="NCBI Taxonomy" id="1387563"/>
    <lineage>
        <taxon>Eukaryota</taxon>
        <taxon>Fungi</taxon>
        <taxon>Dikarya</taxon>
        <taxon>Ascomycota</taxon>
        <taxon>Pezizomycotina</taxon>
        <taxon>Eurotiomycetes</taxon>
        <taxon>Eurotiomycetidae</taxon>
        <taxon>Onygenales</taxon>
        <taxon>Onygenaceae</taxon>
        <taxon>Ophidiomyces</taxon>
    </lineage>
</organism>
<reference evidence="1" key="1">
    <citation type="journal article" date="2022" name="bioRxiv">
        <title>Population genetic analysis of Ophidiomyces ophidiicola, the causative agent of snake fungal disease, indicates recent introductions to the USA.</title>
        <authorList>
            <person name="Ladner J.T."/>
            <person name="Palmer J.M."/>
            <person name="Ettinger C.L."/>
            <person name="Stajich J.E."/>
            <person name="Farrell T.M."/>
            <person name="Glorioso B.M."/>
            <person name="Lawson B."/>
            <person name="Price S.J."/>
            <person name="Stengle A.G."/>
            <person name="Grear D.A."/>
            <person name="Lorch J.M."/>
        </authorList>
    </citation>
    <scope>NUCLEOTIDE SEQUENCE</scope>
    <source>
        <strain evidence="1">NWHC 24266-5</strain>
    </source>
</reference>
<comment type="caution">
    <text evidence="1">The sequence shown here is derived from an EMBL/GenBank/DDBJ whole genome shotgun (WGS) entry which is preliminary data.</text>
</comment>
<protein>
    <submittedName>
        <fullName evidence="1">Essential protein Yae1, N terminal</fullName>
    </submittedName>
</protein>
<dbReference type="EMBL" id="JALBCA010000205">
    <property type="protein sequence ID" value="KAI2381411.1"/>
    <property type="molecule type" value="Genomic_DNA"/>
</dbReference>
<sequence length="206" mass="20918">MSPSSIDTALSGDMQASAAASPSTAVSSPAHSDGPPRGLDDIFGSSPTHTPGASPSDAAPAPGSLAEPSDVPSLRRQHVTAGYRDGIAVAKTDHVQRGFDTGFPIGAQLGVRAGVVLGVLEGLVNCAPQEKIMAGDDAAIEGLSDVRGLYERARKELTVRGVFGGAVEEADVGKQGEEPHTVVEKAGEAVVSKWEGVILGLVEKAS</sequence>
<name>A0ACB8UMY1_9EURO</name>